<dbReference type="OrthoDB" id="3517939at2"/>
<evidence type="ECO:0000313" key="3">
    <source>
        <dbReference type="Proteomes" id="UP000309033"/>
    </source>
</evidence>
<protein>
    <submittedName>
        <fullName evidence="2">Uncharacterized protein</fullName>
    </submittedName>
</protein>
<comment type="caution">
    <text evidence="2">The sequence shown here is derived from an EMBL/GenBank/DDBJ whole genome shotgun (WGS) entry which is preliminary data.</text>
</comment>
<proteinExistence type="predicted"/>
<keyword evidence="3" id="KW-1185">Reference proteome</keyword>
<organism evidence="2 3">
    <name type="scientific">Microbispora triticiradicis</name>
    <dbReference type="NCBI Taxonomy" id="2200763"/>
    <lineage>
        <taxon>Bacteria</taxon>
        <taxon>Bacillati</taxon>
        <taxon>Actinomycetota</taxon>
        <taxon>Actinomycetes</taxon>
        <taxon>Streptosporangiales</taxon>
        <taxon>Streptosporangiaceae</taxon>
        <taxon>Microbispora</taxon>
    </lineage>
</organism>
<dbReference type="Proteomes" id="UP000309033">
    <property type="component" value="Unassembled WGS sequence"/>
</dbReference>
<keyword evidence="1" id="KW-0732">Signal</keyword>
<reference evidence="2" key="1">
    <citation type="submission" date="2019-05" db="EMBL/GenBank/DDBJ databases">
        <title>Isolation, diversity and antifungal activity of Actinobacteria from wheat.</title>
        <authorList>
            <person name="Yu B."/>
        </authorList>
    </citation>
    <scope>NUCLEOTIDE SEQUENCE [LARGE SCALE GENOMIC DNA]</scope>
    <source>
        <strain evidence="2">NEAU-HEGS1-5</strain>
    </source>
</reference>
<feature type="chain" id="PRO_5039346234" evidence="1">
    <location>
        <begin position="37"/>
        <end position="323"/>
    </location>
</feature>
<gene>
    <name evidence="2" type="ORF">FED44_09295</name>
</gene>
<dbReference type="AlphaFoldDB" id="A0A5R8ZA40"/>
<dbReference type="EMBL" id="VANP01000003">
    <property type="protein sequence ID" value="TLP62155.1"/>
    <property type="molecule type" value="Genomic_DNA"/>
</dbReference>
<evidence type="ECO:0000313" key="2">
    <source>
        <dbReference type="EMBL" id="TLP62155.1"/>
    </source>
</evidence>
<accession>A0A5R8ZA40</accession>
<sequence length="323" mass="33989">MVRRTFGARLPSRVLRRLLPAVLLAILLAGCGTEGARQTPADPGETSPATVEIARADAEAAFGGLGELAAAWKDGDCAGIERFTTWAEKTIGSRVCAAGRKDRSAPGLDAYGDPEFLIPAHEDGEDDPWFAVLARKPTPAYFVFVRTDGAWRLGAGPIPLAGDAPEAEGEIVDAAWVGARLVSTRHVAFLTDPAGVSGVRFVSGDPMRALLGELVRAPGRVRPDRLSTDVRIEGPARALALPDGGALVFHALRLVFTQKPGPGRSSLAHRRYGASDVRAFTGGAPKTVTGAEIVLLATRVAGDNRMRTVGMRRVLADITEGSG</sequence>
<name>A0A5R8ZA40_9ACTN</name>
<feature type="signal peptide" evidence="1">
    <location>
        <begin position="1"/>
        <end position="36"/>
    </location>
</feature>
<evidence type="ECO:0000256" key="1">
    <source>
        <dbReference type="SAM" id="SignalP"/>
    </source>
</evidence>
<dbReference type="PROSITE" id="PS51257">
    <property type="entry name" value="PROKAR_LIPOPROTEIN"/>
    <property type="match status" value="1"/>
</dbReference>